<keyword evidence="5" id="KW-1185">Reference proteome</keyword>
<evidence type="ECO:0000259" key="2">
    <source>
        <dbReference type="Pfam" id="PF14244"/>
    </source>
</evidence>
<evidence type="ECO:0000259" key="1">
    <source>
        <dbReference type="Pfam" id="PF13976"/>
    </source>
</evidence>
<dbReference type="OrthoDB" id="3054003at2759"/>
<sequence>MEPKEDFGSSGTNGSSQVREVPALPVCPIKLDRTNYLIWSRSVFLAVGARGFSGFLTGASKKPAEQGDAQNKLVTTNYLIMSYLLNSMEPTVAQGYLLMDSATDIWISAEKTFSKKKNTSQCYEIRKKLGDTKQKEMSVFQYYSTLNGLWHELDYYGPFNAINPIDAATFQEWQDNHRLFDFLAGLNVEFEPIRAQILSTKPLPSLEDAFSSIQSEDTRRAAMALPTPQERSALYSDSTVANVAFRGKTSGAQDRLMPVCDYCGKEKHTRDMCWKLHGRPGDKKKSQHSLFTTANSAIVPPPAGQPSSATTLPFTPDQMQVLQNLFTKEHLPSSSDMSTASAISMTGPSDNVSGNPFCGLSTLRNSWIIDSGATYHMTGISSKFVSFVPSPSSNHVTTADGSCSPISGCGTIQFSNFYLPSVLLVPKLTNNLLLISSLTKQLNCKVTFFPTYCIFQDLVSGHTIGRGTATGGLYLLDETPSIMASHATGTSTSSSLAEIKRWHHRLGHPPFSVLSSLFPTLCRQIQSDMLVCESCIFAKQTRTVYPVSINNK</sequence>
<dbReference type="InterPro" id="IPR025724">
    <property type="entry name" value="GAG-pre-integrase_dom"/>
</dbReference>
<dbReference type="AlphaFoldDB" id="A0A1Q3DAB5"/>
<feature type="domain" description="Retrovirus-related Pol polyprotein from transposon TNT 1-94-like beta-barrel" evidence="3">
    <location>
        <begin position="367"/>
        <end position="440"/>
    </location>
</feature>
<dbReference type="PANTHER" id="PTHR34222">
    <property type="entry name" value="GAG_PRE-INTEGRS DOMAIN-CONTAINING PROTEIN"/>
    <property type="match status" value="1"/>
</dbReference>
<dbReference type="InParanoid" id="A0A1Q3DAB5"/>
<comment type="caution">
    <text evidence="4">The sequence shown here is derived from an EMBL/GenBank/DDBJ whole genome shotgun (WGS) entry which is preliminary data.</text>
</comment>
<evidence type="ECO:0000313" key="4">
    <source>
        <dbReference type="EMBL" id="GAV89437.1"/>
    </source>
</evidence>
<feature type="domain" description="GAG-pre-integrase" evidence="1">
    <location>
        <begin position="472"/>
        <end position="540"/>
    </location>
</feature>
<dbReference type="InterPro" id="IPR029472">
    <property type="entry name" value="Copia-like_N"/>
</dbReference>
<proteinExistence type="predicted"/>
<dbReference type="PANTHER" id="PTHR34222:SF37">
    <property type="entry name" value="RETROTRANSPOSON GAG DOMAIN-CONTAINING PROTEIN"/>
    <property type="match status" value="1"/>
</dbReference>
<feature type="domain" description="Retrotransposon Copia-like N-terminal" evidence="2">
    <location>
        <begin position="24"/>
        <end position="64"/>
    </location>
</feature>
<organism evidence="4 5">
    <name type="scientific">Cephalotus follicularis</name>
    <name type="common">Albany pitcher plant</name>
    <dbReference type="NCBI Taxonomy" id="3775"/>
    <lineage>
        <taxon>Eukaryota</taxon>
        <taxon>Viridiplantae</taxon>
        <taxon>Streptophyta</taxon>
        <taxon>Embryophyta</taxon>
        <taxon>Tracheophyta</taxon>
        <taxon>Spermatophyta</taxon>
        <taxon>Magnoliopsida</taxon>
        <taxon>eudicotyledons</taxon>
        <taxon>Gunneridae</taxon>
        <taxon>Pentapetalae</taxon>
        <taxon>rosids</taxon>
        <taxon>fabids</taxon>
        <taxon>Oxalidales</taxon>
        <taxon>Cephalotaceae</taxon>
        <taxon>Cephalotus</taxon>
    </lineage>
</organism>
<accession>A0A1Q3DAB5</accession>
<dbReference type="Pfam" id="PF14244">
    <property type="entry name" value="Retrotran_gag_3"/>
    <property type="match status" value="1"/>
</dbReference>
<dbReference type="Pfam" id="PF13976">
    <property type="entry name" value="gag_pre-integrs"/>
    <property type="match status" value="1"/>
</dbReference>
<gene>
    <name evidence="4" type="ORF">CFOL_v3_32852</name>
</gene>
<dbReference type="EMBL" id="BDDD01005495">
    <property type="protein sequence ID" value="GAV89437.1"/>
    <property type="molecule type" value="Genomic_DNA"/>
</dbReference>
<dbReference type="Pfam" id="PF22936">
    <property type="entry name" value="Pol_BBD"/>
    <property type="match status" value="1"/>
</dbReference>
<feature type="non-terminal residue" evidence="4">
    <location>
        <position position="552"/>
    </location>
</feature>
<evidence type="ECO:0000313" key="5">
    <source>
        <dbReference type="Proteomes" id="UP000187406"/>
    </source>
</evidence>
<name>A0A1Q3DAB5_CEPFO</name>
<dbReference type="InterPro" id="IPR054722">
    <property type="entry name" value="PolX-like_BBD"/>
</dbReference>
<evidence type="ECO:0000259" key="3">
    <source>
        <dbReference type="Pfam" id="PF22936"/>
    </source>
</evidence>
<protein>
    <submittedName>
        <fullName evidence="4">Gag_pre-integrs domain-containing protein/UBN2_3 domain-containing protein</fullName>
    </submittedName>
</protein>
<dbReference type="Proteomes" id="UP000187406">
    <property type="component" value="Unassembled WGS sequence"/>
</dbReference>
<reference evidence="5" key="1">
    <citation type="submission" date="2016-04" db="EMBL/GenBank/DDBJ databases">
        <title>Cephalotus genome sequencing.</title>
        <authorList>
            <person name="Fukushima K."/>
            <person name="Hasebe M."/>
            <person name="Fang X."/>
        </authorList>
    </citation>
    <scope>NUCLEOTIDE SEQUENCE [LARGE SCALE GENOMIC DNA]</scope>
    <source>
        <strain evidence="5">cv. St1</strain>
    </source>
</reference>